<dbReference type="EMBL" id="JBJKFK010006173">
    <property type="protein sequence ID" value="KAL3307937.1"/>
    <property type="molecule type" value="Genomic_DNA"/>
</dbReference>
<name>A0ABD2PKB0_9PLAT</name>
<feature type="coiled-coil region" evidence="1">
    <location>
        <begin position="60"/>
        <end position="130"/>
    </location>
</feature>
<dbReference type="AlphaFoldDB" id="A0ABD2PKB0"/>
<sequence>MIFTVFYFAAESQGQEQNKRLQAKQQKVPQKGPDSTQESLSKRQPVSNNEKRGDSYVTPLQRKQATIKELRKQIEETQILNEKRQKELQDLHQTRLNRLADLEFKKEKRLAEIKDRIEKLKQEQIDIDNKQEIERKRLVALEETLENLKVGYLCVIASFQLQSEQRQKVNQELFLKIYKKGQESADYERKMKLESNEQVSTEKIKKVNNMLSQLDKTQTALNYWQALKHDYKQTPVIAVNYRPTRQNELSLEDGDELTEEELEAFLRRVYSSR</sequence>
<comment type="caution">
    <text evidence="3">The sequence shown here is derived from an EMBL/GenBank/DDBJ whole genome shotgun (WGS) entry which is preliminary data.</text>
</comment>
<reference evidence="3 4" key="1">
    <citation type="submission" date="2024-11" db="EMBL/GenBank/DDBJ databases">
        <title>Adaptive evolution of stress response genes in parasites aligns with host niche diversity.</title>
        <authorList>
            <person name="Hahn C."/>
            <person name="Resl P."/>
        </authorList>
    </citation>
    <scope>NUCLEOTIDE SEQUENCE [LARGE SCALE GENOMIC DNA]</scope>
    <source>
        <strain evidence="3">EGGRZ-B1_66</strain>
        <tissue evidence="3">Body</tissue>
    </source>
</reference>
<keyword evidence="4" id="KW-1185">Reference proteome</keyword>
<organism evidence="3 4">
    <name type="scientific">Cichlidogyrus casuarinus</name>
    <dbReference type="NCBI Taxonomy" id="1844966"/>
    <lineage>
        <taxon>Eukaryota</taxon>
        <taxon>Metazoa</taxon>
        <taxon>Spiralia</taxon>
        <taxon>Lophotrochozoa</taxon>
        <taxon>Platyhelminthes</taxon>
        <taxon>Monogenea</taxon>
        <taxon>Monopisthocotylea</taxon>
        <taxon>Dactylogyridea</taxon>
        <taxon>Ancyrocephalidae</taxon>
        <taxon>Cichlidogyrus</taxon>
    </lineage>
</organism>
<evidence type="ECO:0000256" key="1">
    <source>
        <dbReference type="SAM" id="Coils"/>
    </source>
</evidence>
<proteinExistence type="predicted"/>
<accession>A0ABD2PKB0</accession>
<dbReference type="Proteomes" id="UP001626550">
    <property type="component" value="Unassembled WGS sequence"/>
</dbReference>
<keyword evidence="1" id="KW-0175">Coiled coil</keyword>
<feature type="compositionally biased region" description="Polar residues" evidence="2">
    <location>
        <begin position="23"/>
        <end position="48"/>
    </location>
</feature>
<protein>
    <submittedName>
        <fullName evidence="3">GRB10-interacting GYF protein 2</fullName>
    </submittedName>
</protein>
<evidence type="ECO:0000313" key="3">
    <source>
        <dbReference type="EMBL" id="KAL3307937.1"/>
    </source>
</evidence>
<evidence type="ECO:0000256" key="2">
    <source>
        <dbReference type="SAM" id="MobiDB-lite"/>
    </source>
</evidence>
<gene>
    <name evidence="3" type="primary">GIGYF2</name>
    <name evidence="3" type="ORF">Ciccas_013538</name>
</gene>
<feature type="region of interest" description="Disordered" evidence="2">
    <location>
        <begin position="13"/>
        <end position="58"/>
    </location>
</feature>
<evidence type="ECO:0000313" key="4">
    <source>
        <dbReference type="Proteomes" id="UP001626550"/>
    </source>
</evidence>